<evidence type="ECO:0000313" key="2">
    <source>
        <dbReference type="EMBL" id="KKN56101.1"/>
    </source>
</evidence>
<accession>A0A0F9U469</accession>
<name>A0A0F9U469_9ZZZZ</name>
<comment type="caution">
    <text evidence="2">The sequence shown here is derived from an EMBL/GenBank/DDBJ whole genome shotgun (WGS) entry which is preliminary data.</text>
</comment>
<dbReference type="EMBL" id="LAZR01000858">
    <property type="protein sequence ID" value="KKN56101.1"/>
    <property type="molecule type" value="Genomic_DNA"/>
</dbReference>
<proteinExistence type="predicted"/>
<protein>
    <submittedName>
        <fullName evidence="2">Uncharacterized protein</fullName>
    </submittedName>
</protein>
<evidence type="ECO:0000256" key="1">
    <source>
        <dbReference type="SAM" id="MobiDB-lite"/>
    </source>
</evidence>
<sequence length="52" mass="6335">MARDEQTRTADPAQETEASDLEQDFIDEMRRRYDAPDGEWQTLEEFEQRWKI</sequence>
<dbReference type="AlphaFoldDB" id="A0A0F9U469"/>
<organism evidence="2">
    <name type="scientific">marine sediment metagenome</name>
    <dbReference type="NCBI Taxonomy" id="412755"/>
    <lineage>
        <taxon>unclassified sequences</taxon>
        <taxon>metagenomes</taxon>
        <taxon>ecological metagenomes</taxon>
    </lineage>
</organism>
<gene>
    <name evidence="2" type="ORF">LCGC14_0575790</name>
</gene>
<reference evidence="2" key="1">
    <citation type="journal article" date="2015" name="Nature">
        <title>Complex archaea that bridge the gap between prokaryotes and eukaryotes.</title>
        <authorList>
            <person name="Spang A."/>
            <person name="Saw J.H."/>
            <person name="Jorgensen S.L."/>
            <person name="Zaremba-Niedzwiedzka K."/>
            <person name="Martijn J."/>
            <person name="Lind A.E."/>
            <person name="van Eijk R."/>
            <person name="Schleper C."/>
            <person name="Guy L."/>
            <person name="Ettema T.J."/>
        </authorList>
    </citation>
    <scope>NUCLEOTIDE SEQUENCE</scope>
</reference>
<feature type="region of interest" description="Disordered" evidence="1">
    <location>
        <begin position="1"/>
        <end position="25"/>
    </location>
</feature>